<dbReference type="Proteomes" id="UP000053144">
    <property type="component" value="Unassembled WGS sequence"/>
</dbReference>
<protein>
    <submittedName>
        <fullName evidence="2">Uncharacterized protein</fullName>
    </submittedName>
</protein>
<dbReference type="EMBL" id="KQ258268">
    <property type="protein sequence ID" value="KOM25526.1"/>
    <property type="molecule type" value="Genomic_DNA"/>
</dbReference>
<evidence type="ECO:0000313" key="2">
    <source>
        <dbReference type="EMBL" id="KOM25526.1"/>
    </source>
</evidence>
<organism evidence="2 3">
    <name type="scientific">Phaseolus angularis</name>
    <name type="common">Azuki bean</name>
    <name type="synonym">Vigna angularis</name>
    <dbReference type="NCBI Taxonomy" id="3914"/>
    <lineage>
        <taxon>Eukaryota</taxon>
        <taxon>Viridiplantae</taxon>
        <taxon>Streptophyta</taxon>
        <taxon>Embryophyta</taxon>
        <taxon>Tracheophyta</taxon>
        <taxon>Spermatophyta</taxon>
        <taxon>Magnoliopsida</taxon>
        <taxon>eudicotyledons</taxon>
        <taxon>Gunneridae</taxon>
        <taxon>Pentapetalae</taxon>
        <taxon>rosids</taxon>
        <taxon>fabids</taxon>
        <taxon>Fabales</taxon>
        <taxon>Fabaceae</taxon>
        <taxon>Papilionoideae</taxon>
        <taxon>50 kb inversion clade</taxon>
        <taxon>NPAAA clade</taxon>
        <taxon>indigoferoid/millettioid clade</taxon>
        <taxon>Phaseoleae</taxon>
        <taxon>Vigna</taxon>
    </lineage>
</organism>
<evidence type="ECO:0000313" key="3">
    <source>
        <dbReference type="Proteomes" id="UP000053144"/>
    </source>
</evidence>
<proteinExistence type="predicted"/>
<dbReference type="AlphaFoldDB" id="A0A0L9T5B9"/>
<feature type="compositionally biased region" description="Basic and acidic residues" evidence="1">
    <location>
        <begin position="1"/>
        <end position="11"/>
    </location>
</feature>
<reference evidence="3" key="1">
    <citation type="journal article" date="2015" name="Proc. Natl. Acad. Sci. U.S.A.">
        <title>Genome sequencing of adzuki bean (Vigna angularis) provides insight into high starch and low fat accumulation and domestication.</title>
        <authorList>
            <person name="Yang K."/>
            <person name="Tian Z."/>
            <person name="Chen C."/>
            <person name="Luo L."/>
            <person name="Zhao B."/>
            <person name="Wang Z."/>
            <person name="Yu L."/>
            <person name="Li Y."/>
            <person name="Sun Y."/>
            <person name="Li W."/>
            <person name="Chen Y."/>
            <person name="Li Y."/>
            <person name="Zhang Y."/>
            <person name="Ai D."/>
            <person name="Zhao J."/>
            <person name="Shang C."/>
            <person name="Ma Y."/>
            <person name="Wu B."/>
            <person name="Wang M."/>
            <person name="Gao L."/>
            <person name="Sun D."/>
            <person name="Zhang P."/>
            <person name="Guo F."/>
            <person name="Wang W."/>
            <person name="Li Y."/>
            <person name="Wang J."/>
            <person name="Varshney R.K."/>
            <person name="Wang J."/>
            <person name="Ling H.Q."/>
            <person name="Wan P."/>
        </authorList>
    </citation>
    <scope>NUCLEOTIDE SEQUENCE</scope>
    <source>
        <strain evidence="3">cv. Jingnong 6</strain>
    </source>
</reference>
<evidence type="ECO:0000256" key="1">
    <source>
        <dbReference type="SAM" id="MobiDB-lite"/>
    </source>
</evidence>
<gene>
    <name evidence="2" type="ORF">LR48_Vigan112s000100</name>
</gene>
<dbReference type="Gramene" id="KOM25526">
    <property type="protein sequence ID" value="KOM25526"/>
    <property type="gene ID" value="LR48_Vigan112s000100"/>
</dbReference>
<feature type="region of interest" description="Disordered" evidence="1">
    <location>
        <begin position="1"/>
        <end position="24"/>
    </location>
</feature>
<accession>A0A0L9T5B9</accession>
<name>A0A0L9T5B9_PHAAN</name>
<sequence>MESEKASKSAKGEAATTAQRQFTVERHSGTHVGFVEGKILDAQATSSSF</sequence>